<protein>
    <submittedName>
        <fullName evidence="1">Uncharacterized protein</fullName>
    </submittedName>
</protein>
<dbReference type="PATRIC" id="fig|294.194.peg.3281"/>
<reference evidence="1 2" key="1">
    <citation type="submission" date="2015-05" db="EMBL/GenBank/DDBJ databases">
        <title>A genomic and transcriptomic approach to investigate the blue pigment phenotype in Pseudomonas fluorescens.</title>
        <authorList>
            <person name="Andreani N.A."/>
            <person name="Cardazzo B."/>
        </authorList>
    </citation>
    <scope>NUCLEOTIDE SEQUENCE [LARGE SCALE GENOMIC DNA]</scope>
    <source>
        <strain evidence="1 2">Ps_22</strain>
    </source>
</reference>
<comment type="caution">
    <text evidence="1">The sequence shown here is derived from an EMBL/GenBank/DDBJ whole genome shotgun (WGS) entry which is preliminary data.</text>
</comment>
<proteinExistence type="predicted"/>
<gene>
    <name evidence="1" type="ORF">PFLmoz3_02953</name>
</gene>
<accession>A0A109LFZ7</accession>
<evidence type="ECO:0000313" key="2">
    <source>
        <dbReference type="Proteomes" id="UP000061348"/>
    </source>
</evidence>
<dbReference type="EMBL" id="LCYA01000078">
    <property type="protein sequence ID" value="KWV87107.1"/>
    <property type="molecule type" value="Genomic_DNA"/>
</dbReference>
<dbReference type="Proteomes" id="UP000061348">
    <property type="component" value="Unassembled WGS sequence"/>
</dbReference>
<organism evidence="1 2">
    <name type="scientific">Pseudomonas fluorescens</name>
    <dbReference type="NCBI Taxonomy" id="294"/>
    <lineage>
        <taxon>Bacteria</taxon>
        <taxon>Pseudomonadati</taxon>
        <taxon>Pseudomonadota</taxon>
        <taxon>Gammaproteobacteria</taxon>
        <taxon>Pseudomonadales</taxon>
        <taxon>Pseudomonadaceae</taxon>
        <taxon>Pseudomonas</taxon>
    </lineage>
</organism>
<evidence type="ECO:0000313" key="1">
    <source>
        <dbReference type="EMBL" id="KWV87107.1"/>
    </source>
</evidence>
<name>A0A109LFZ7_PSEFL</name>
<sequence>MAKFASATWAGTAKGSPPTTWIIAATPSLMPWLKLPALNLGRITWLMITQDCASVSTPSRP</sequence>
<dbReference type="AlphaFoldDB" id="A0A109LFZ7"/>